<keyword evidence="2" id="KW-1185">Reference proteome</keyword>
<dbReference type="RefSeq" id="WP_188366580.1">
    <property type="nucleotide sequence ID" value="NZ_BMDT01000001.1"/>
</dbReference>
<dbReference type="EMBL" id="BMDT01000001">
    <property type="protein sequence ID" value="GGI64748.1"/>
    <property type="molecule type" value="Genomic_DNA"/>
</dbReference>
<dbReference type="InterPro" id="IPR011675">
    <property type="entry name" value="DUF1617"/>
</dbReference>
<reference evidence="1" key="2">
    <citation type="submission" date="2020-09" db="EMBL/GenBank/DDBJ databases">
        <authorList>
            <person name="Sun Q."/>
            <person name="Sedlacek I."/>
        </authorList>
    </citation>
    <scope>NUCLEOTIDE SEQUENCE</scope>
    <source>
        <strain evidence="1">CCM 8433</strain>
    </source>
</reference>
<dbReference type="Pfam" id="PF07761">
    <property type="entry name" value="DUF1617"/>
    <property type="match status" value="1"/>
</dbReference>
<evidence type="ECO:0000313" key="2">
    <source>
        <dbReference type="Proteomes" id="UP000622610"/>
    </source>
</evidence>
<dbReference type="Proteomes" id="UP000622610">
    <property type="component" value="Unassembled WGS sequence"/>
</dbReference>
<organism evidence="1 2">
    <name type="scientific">Enterococcus alcedinis</name>
    <dbReference type="NCBI Taxonomy" id="1274384"/>
    <lineage>
        <taxon>Bacteria</taxon>
        <taxon>Bacillati</taxon>
        <taxon>Bacillota</taxon>
        <taxon>Bacilli</taxon>
        <taxon>Lactobacillales</taxon>
        <taxon>Enterococcaceae</taxon>
        <taxon>Enterococcus</taxon>
    </lineage>
</organism>
<comment type="caution">
    <text evidence="1">The sequence shown here is derived from an EMBL/GenBank/DDBJ whole genome shotgun (WGS) entry which is preliminary data.</text>
</comment>
<sequence length="144" mass="16847">MKQLTLKNKSLANIHNAVYNIPTSNQKINRGKFKLLDLILKKIKEWEADREAIFQEFGKKDDEGNYIPNGNDKYTFDNKDTKEINRQLDELLEEEATIVYGEYANRIKDIMDYLENYEGQIDGQTGQGLYELLEAYDANIEEEK</sequence>
<evidence type="ECO:0008006" key="3">
    <source>
        <dbReference type="Google" id="ProtNLM"/>
    </source>
</evidence>
<accession>A0A917JCN7</accession>
<dbReference type="AlphaFoldDB" id="A0A917JCN7"/>
<gene>
    <name evidence="1" type="ORF">GCM10011482_04020</name>
</gene>
<reference evidence="1" key="1">
    <citation type="journal article" date="2014" name="Int. J. Syst. Evol. Microbiol.">
        <title>Complete genome sequence of Corynebacterium casei LMG S-19264T (=DSM 44701T), isolated from a smear-ripened cheese.</title>
        <authorList>
            <consortium name="US DOE Joint Genome Institute (JGI-PGF)"/>
            <person name="Walter F."/>
            <person name="Albersmeier A."/>
            <person name="Kalinowski J."/>
            <person name="Ruckert C."/>
        </authorList>
    </citation>
    <scope>NUCLEOTIDE SEQUENCE</scope>
    <source>
        <strain evidence="1">CCM 8433</strain>
    </source>
</reference>
<evidence type="ECO:0000313" key="1">
    <source>
        <dbReference type="EMBL" id="GGI64748.1"/>
    </source>
</evidence>
<name>A0A917JCN7_9ENTE</name>
<protein>
    <recommendedName>
        <fullName evidence="3">DUF1617 domain-containing protein</fullName>
    </recommendedName>
</protein>
<proteinExistence type="predicted"/>